<dbReference type="Gene3D" id="3.30.65.10">
    <property type="entry name" value="Bacterial Topoisomerase I, domain 1"/>
    <property type="match status" value="1"/>
</dbReference>
<dbReference type="Pfam" id="PF01396">
    <property type="entry name" value="Zn_ribbon_Top1"/>
    <property type="match status" value="1"/>
</dbReference>
<dbReference type="GO" id="GO:0003916">
    <property type="term" value="F:DNA topoisomerase activity"/>
    <property type="evidence" value="ECO:0007669"/>
    <property type="project" value="InterPro"/>
</dbReference>
<evidence type="ECO:0000313" key="2">
    <source>
        <dbReference type="EMBL" id="SHK65874.1"/>
    </source>
</evidence>
<gene>
    <name evidence="2" type="ORF">SAMN05720469_11313</name>
</gene>
<feature type="domain" description="NERD" evidence="1">
    <location>
        <begin position="54"/>
        <end position="172"/>
    </location>
</feature>
<evidence type="ECO:0000313" key="3">
    <source>
        <dbReference type="Proteomes" id="UP000184275"/>
    </source>
</evidence>
<keyword evidence="3" id="KW-1185">Reference proteome</keyword>
<dbReference type="EMBL" id="FRAW01000013">
    <property type="protein sequence ID" value="SHK65874.1"/>
    <property type="molecule type" value="Genomic_DNA"/>
</dbReference>
<dbReference type="InterPro" id="IPR011528">
    <property type="entry name" value="NERD"/>
</dbReference>
<dbReference type="AlphaFoldDB" id="A0A1M6U9K5"/>
<dbReference type="Pfam" id="PF08378">
    <property type="entry name" value="NERD"/>
    <property type="match status" value="1"/>
</dbReference>
<dbReference type="GO" id="GO:0003677">
    <property type="term" value="F:DNA binding"/>
    <property type="evidence" value="ECO:0007669"/>
    <property type="project" value="InterPro"/>
</dbReference>
<dbReference type="RefSeq" id="WP_073304194.1">
    <property type="nucleotide sequence ID" value="NZ_FRAW01000013.1"/>
</dbReference>
<name>A0A1M6U9K5_9BACT</name>
<dbReference type="Proteomes" id="UP000184275">
    <property type="component" value="Unassembled WGS sequence"/>
</dbReference>
<keyword evidence="2" id="KW-0413">Isomerase</keyword>
<accession>A0A1M6U9K5</accession>
<organism evidence="2 3">
    <name type="scientific">Fibrobacter intestinalis</name>
    <dbReference type="NCBI Taxonomy" id="28122"/>
    <lineage>
        <taxon>Bacteria</taxon>
        <taxon>Pseudomonadati</taxon>
        <taxon>Fibrobacterota</taxon>
        <taxon>Fibrobacteria</taxon>
        <taxon>Fibrobacterales</taxon>
        <taxon>Fibrobacteraceae</taxon>
        <taxon>Fibrobacter</taxon>
    </lineage>
</organism>
<protein>
    <submittedName>
        <fullName evidence="2">Topoisomerase DNA binding C4 zinc finger</fullName>
    </submittedName>
</protein>
<dbReference type="SUPFAM" id="SSF57783">
    <property type="entry name" value="Zinc beta-ribbon"/>
    <property type="match status" value="1"/>
</dbReference>
<dbReference type="GO" id="GO:0005694">
    <property type="term" value="C:chromosome"/>
    <property type="evidence" value="ECO:0007669"/>
    <property type="project" value="InterPro"/>
</dbReference>
<sequence>MSILDTFFHKHFGPIILKENSDAEEFIFRMKDLSAKASGSLKGKIDAQIAAAEAGLAGEKQILFHLKNSGIDMVVMHDLCLEREGLFAQIDFLVMTRKHTFVIECKNLYGNIEIDEKGNFIRHKGYGKFTRKEGMESPVTQNERHLNLLKNIRLDFKNGSIQKARFDRKFSNFYRSLIVLANPKTIVNDKHAPQEIRNIVIRADQLAAHIKKTDADDHDTYPSNEAELRQIAEEILSYNKKEKSDYARKYEELLTKEFSNAKAEKTAPTNFPHGEQISNSETAKIRTEDTPKNERNCPRCGGKLVLRTAKKGANAGNSFWGCSNFPKCRYVEAEDSNT</sequence>
<dbReference type="InterPro" id="IPR013498">
    <property type="entry name" value="Topo_IA_Znf"/>
</dbReference>
<reference evidence="3" key="1">
    <citation type="submission" date="2016-11" db="EMBL/GenBank/DDBJ databases">
        <authorList>
            <person name="Varghese N."/>
            <person name="Submissions S."/>
        </authorList>
    </citation>
    <scope>NUCLEOTIDE SEQUENCE [LARGE SCALE GENOMIC DNA]</scope>
    <source>
        <strain evidence="3">UWOS</strain>
    </source>
</reference>
<proteinExistence type="predicted"/>
<evidence type="ECO:0000259" key="1">
    <source>
        <dbReference type="PROSITE" id="PS50965"/>
    </source>
</evidence>
<dbReference type="GO" id="GO:0006265">
    <property type="term" value="P:DNA topological change"/>
    <property type="evidence" value="ECO:0007669"/>
    <property type="project" value="InterPro"/>
</dbReference>
<dbReference type="PROSITE" id="PS50965">
    <property type="entry name" value="NERD"/>
    <property type="match status" value="1"/>
</dbReference>